<dbReference type="InterPro" id="IPR004649">
    <property type="entry name" value="RNase_H2_suA"/>
</dbReference>
<dbReference type="GO" id="GO:0006298">
    <property type="term" value="P:mismatch repair"/>
    <property type="evidence" value="ECO:0007669"/>
    <property type="project" value="TreeGrafter"/>
</dbReference>
<evidence type="ECO:0000256" key="4">
    <source>
        <dbReference type="ARBA" id="ARBA00004496"/>
    </source>
</evidence>
<keyword evidence="12 14" id="KW-0378">Hydrolase</keyword>
<protein>
    <recommendedName>
        <fullName evidence="7 14">Ribonuclease HII</fullName>
        <shortName evidence="14">RNase HII</shortName>
        <ecNumber evidence="6 14">3.1.26.4</ecNumber>
    </recommendedName>
</protein>
<dbReference type="EMBL" id="CP025066">
    <property type="protein sequence ID" value="AUX09575.1"/>
    <property type="molecule type" value="Genomic_DNA"/>
</dbReference>
<evidence type="ECO:0000256" key="16">
    <source>
        <dbReference type="RuleBase" id="RU003515"/>
    </source>
</evidence>
<proteinExistence type="inferred from homology"/>
<evidence type="ECO:0000256" key="11">
    <source>
        <dbReference type="ARBA" id="ARBA00022759"/>
    </source>
</evidence>
<comment type="similarity">
    <text evidence="5 14 16">Belongs to the RNase HII family.</text>
</comment>
<dbReference type="KEGG" id="hdf:AArcSl_1950"/>
<evidence type="ECO:0000256" key="3">
    <source>
        <dbReference type="ARBA" id="ARBA00004065"/>
    </source>
</evidence>
<evidence type="ECO:0000256" key="9">
    <source>
        <dbReference type="ARBA" id="ARBA00022722"/>
    </source>
</evidence>
<keyword evidence="9 14" id="KW-0540">Nuclease</keyword>
<dbReference type="HAMAP" id="MF_00052_A">
    <property type="entry name" value="RNase_HII_A"/>
    <property type="match status" value="1"/>
</dbReference>
<dbReference type="GO" id="GO:0003723">
    <property type="term" value="F:RNA binding"/>
    <property type="evidence" value="ECO:0007669"/>
    <property type="project" value="UniProtKB-UniRule"/>
</dbReference>
<evidence type="ECO:0000256" key="5">
    <source>
        <dbReference type="ARBA" id="ARBA00007383"/>
    </source>
</evidence>
<feature type="binding site" evidence="14 15">
    <location>
        <position position="101"/>
    </location>
    <ligand>
        <name>a divalent metal cation</name>
        <dbReference type="ChEBI" id="CHEBI:60240"/>
    </ligand>
</feature>
<evidence type="ECO:0000256" key="14">
    <source>
        <dbReference type="HAMAP-Rule" id="MF_00052"/>
    </source>
</evidence>
<organism evidence="18 19">
    <name type="scientific">Halalkaliarchaeum desulfuricum</name>
    <dbReference type="NCBI Taxonomy" id="2055893"/>
    <lineage>
        <taxon>Archaea</taxon>
        <taxon>Methanobacteriati</taxon>
        <taxon>Methanobacteriota</taxon>
        <taxon>Stenosarchaea group</taxon>
        <taxon>Halobacteria</taxon>
        <taxon>Halobacteriales</taxon>
        <taxon>Haloferacaceae</taxon>
        <taxon>Halalkaliarchaeum</taxon>
    </lineage>
</organism>
<dbReference type="SUPFAM" id="SSF53098">
    <property type="entry name" value="Ribonuclease H-like"/>
    <property type="match status" value="1"/>
</dbReference>
<keyword evidence="10 14" id="KW-0479">Metal-binding</keyword>
<dbReference type="Gene3D" id="3.30.420.10">
    <property type="entry name" value="Ribonuclease H-like superfamily/Ribonuclease H"/>
    <property type="match status" value="1"/>
</dbReference>
<keyword evidence="8 14" id="KW-0963">Cytoplasm</keyword>
<evidence type="ECO:0000256" key="2">
    <source>
        <dbReference type="ARBA" id="ARBA00001946"/>
    </source>
</evidence>
<evidence type="ECO:0000256" key="1">
    <source>
        <dbReference type="ARBA" id="ARBA00000077"/>
    </source>
</evidence>
<keyword evidence="13 14" id="KW-0464">Manganese</keyword>
<dbReference type="Pfam" id="PF01351">
    <property type="entry name" value="RNase_HII"/>
    <property type="match status" value="1"/>
</dbReference>
<evidence type="ECO:0000256" key="7">
    <source>
        <dbReference type="ARBA" id="ARBA00019179"/>
    </source>
</evidence>
<comment type="cofactor">
    <cofactor evidence="14 15">
        <name>Mn(2+)</name>
        <dbReference type="ChEBI" id="CHEBI:29035"/>
    </cofactor>
    <cofactor evidence="14 15">
        <name>Mg(2+)</name>
        <dbReference type="ChEBI" id="CHEBI:18420"/>
    </cofactor>
    <text evidence="14 15">Manganese or magnesium. Binds 1 divalent metal ion per monomer in the absence of substrate. May bind a second metal ion after substrate binding.</text>
</comment>
<feature type="binding site" evidence="14 15">
    <location>
        <position position="7"/>
    </location>
    <ligand>
        <name>a divalent metal cation</name>
        <dbReference type="ChEBI" id="CHEBI:60240"/>
    </ligand>
</feature>
<dbReference type="AlphaFoldDB" id="A0A343TKF3"/>
<evidence type="ECO:0000313" key="18">
    <source>
        <dbReference type="EMBL" id="AUX09575.1"/>
    </source>
</evidence>
<evidence type="ECO:0000256" key="12">
    <source>
        <dbReference type="ARBA" id="ARBA00022801"/>
    </source>
</evidence>
<feature type="binding site" evidence="14 15">
    <location>
        <position position="6"/>
    </location>
    <ligand>
        <name>a divalent metal cation</name>
        <dbReference type="ChEBI" id="CHEBI:60240"/>
    </ligand>
</feature>
<keyword evidence="11 14" id="KW-0255">Endonuclease</keyword>
<evidence type="ECO:0000259" key="17">
    <source>
        <dbReference type="PROSITE" id="PS51975"/>
    </source>
</evidence>
<evidence type="ECO:0000256" key="6">
    <source>
        <dbReference type="ARBA" id="ARBA00012180"/>
    </source>
</evidence>
<dbReference type="InterPro" id="IPR036397">
    <property type="entry name" value="RNaseH_sf"/>
</dbReference>
<dbReference type="NCBIfam" id="TIGR00729">
    <property type="entry name" value="ribonuclease HII"/>
    <property type="match status" value="1"/>
</dbReference>
<evidence type="ECO:0000256" key="15">
    <source>
        <dbReference type="PROSITE-ProRule" id="PRU01319"/>
    </source>
</evidence>
<name>A0A343TKF3_9EURY</name>
<evidence type="ECO:0000256" key="8">
    <source>
        <dbReference type="ARBA" id="ARBA00022490"/>
    </source>
</evidence>
<comment type="subcellular location">
    <subcellularLocation>
        <location evidence="4 14">Cytoplasm</location>
    </subcellularLocation>
</comment>
<evidence type="ECO:0000256" key="10">
    <source>
        <dbReference type="ARBA" id="ARBA00022723"/>
    </source>
</evidence>
<dbReference type="GO" id="GO:0043137">
    <property type="term" value="P:DNA replication, removal of RNA primer"/>
    <property type="evidence" value="ECO:0007669"/>
    <property type="project" value="TreeGrafter"/>
</dbReference>
<sequence>MHVGADEAGKGPVLGPMIAAAVRAPVEVIPGEIADSKRLSPERRERLDRRLRDHPEVSIGVAAIEPERIDSPETDMNGLTVAAQARALADIVDADDEAIVDAGDVSESRFTRRVREGVADRGVDIQVTAEHGADGRYPIVAAASVVAKVERDRRIASIDEAYVPLDGESATDDGVDTVGSGYPSDPATREFLRAYVRRHGDLPDCARRSWSTCADVLAAAEQSSLGEF</sequence>
<dbReference type="PANTHER" id="PTHR10954">
    <property type="entry name" value="RIBONUCLEASE H2 SUBUNIT A"/>
    <property type="match status" value="1"/>
</dbReference>
<dbReference type="GO" id="GO:0005737">
    <property type="term" value="C:cytoplasm"/>
    <property type="evidence" value="ECO:0007669"/>
    <property type="project" value="UniProtKB-SubCell"/>
</dbReference>
<dbReference type="InterPro" id="IPR024567">
    <property type="entry name" value="RNase_HII/HIII_dom"/>
</dbReference>
<dbReference type="Proteomes" id="UP000263012">
    <property type="component" value="Chromosome"/>
</dbReference>
<dbReference type="InterPro" id="IPR020787">
    <property type="entry name" value="RNase_HII_arc"/>
</dbReference>
<dbReference type="OrthoDB" id="33866at2157"/>
<dbReference type="InterPro" id="IPR023160">
    <property type="entry name" value="RNase_HII_hlx-loop-hlx_cap_dom"/>
</dbReference>
<feature type="domain" description="RNase H type-2" evidence="17">
    <location>
        <begin position="1"/>
        <end position="222"/>
    </location>
</feature>
<evidence type="ECO:0000313" key="19">
    <source>
        <dbReference type="Proteomes" id="UP000263012"/>
    </source>
</evidence>
<dbReference type="GO" id="GO:0032299">
    <property type="term" value="C:ribonuclease H2 complex"/>
    <property type="evidence" value="ECO:0007669"/>
    <property type="project" value="TreeGrafter"/>
</dbReference>
<accession>A0A343TKF3</accession>
<dbReference type="InterPro" id="IPR001352">
    <property type="entry name" value="RNase_HII/HIII"/>
</dbReference>
<dbReference type="PROSITE" id="PS51975">
    <property type="entry name" value="RNASE_H_2"/>
    <property type="match status" value="1"/>
</dbReference>
<gene>
    <name evidence="14 18" type="primary">rnhB</name>
    <name evidence="18" type="ORF">AArcSl_1950</name>
</gene>
<dbReference type="RefSeq" id="WP_119818367.1">
    <property type="nucleotide sequence ID" value="NZ_CP025066.1"/>
</dbReference>
<dbReference type="GO" id="GO:0030145">
    <property type="term" value="F:manganese ion binding"/>
    <property type="evidence" value="ECO:0007669"/>
    <property type="project" value="UniProtKB-UniRule"/>
</dbReference>
<evidence type="ECO:0000256" key="13">
    <source>
        <dbReference type="ARBA" id="ARBA00023211"/>
    </source>
</evidence>
<dbReference type="GeneID" id="37878304"/>
<comment type="cofactor">
    <cofactor evidence="2">
        <name>Mg(2+)</name>
        <dbReference type="ChEBI" id="CHEBI:18420"/>
    </cofactor>
</comment>
<dbReference type="InterPro" id="IPR012337">
    <property type="entry name" value="RNaseH-like_sf"/>
</dbReference>
<dbReference type="EC" id="3.1.26.4" evidence="6 14"/>
<reference evidence="19" key="1">
    <citation type="submission" date="2017-11" db="EMBL/GenBank/DDBJ databases">
        <title>Phenotypic and genomic properties of facultatively anaerobic sulfur-reducing natronoarchaea from hypersaline soda lakes.</title>
        <authorList>
            <person name="Sorokin D.Y."/>
            <person name="Kublanov I.V."/>
            <person name="Roman P."/>
            <person name="Sinninghe Damste J.S."/>
            <person name="Golyshin P.N."/>
            <person name="Rojo D."/>
            <person name="Ciordia S."/>
            <person name="Mena M.D.C."/>
            <person name="Ferrer M."/>
            <person name="Messina E."/>
            <person name="Smedile F."/>
            <person name="La Spada G."/>
            <person name="La Cono V."/>
            <person name="Yakimov M.M."/>
        </authorList>
    </citation>
    <scope>NUCLEOTIDE SEQUENCE [LARGE SCALE GENOMIC DNA]</scope>
    <source>
        <strain evidence="19">AArc-Sl</strain>
    </source>
</reference>
<dbReference type="Gene3D" id="1.10.10.460">
    <property type="entry name" value="Ribonuclease hii. Domain 2"/>
    <property type="match status" value="1"/>
</dbReference>
<dbReference type="FunFam" id="1.10.10.460:FF:000001">
    <property type="entry name" value="Ribonuclease"/>
    <property type="match status" value="1"/>
</dbReference>
<keyword evidence="19" id="KW-1185">Reference proteome</keyword>
<dbReference type="GO" id="GO:0004523">
    <property type="term" value="F:RNA-DNA hybrid ribonuclease activity"/>
    <property type="evidence" value="ECO:0007669"/>
    <property type="project" value="UniProtKB-UniRule"/>
</dbReference>
<comment type="catalytic activity">
    <reaction evidence="1 14 15 16">
        <text>Endonucleolytic cleavage to 5'-phosphomonoester.</text>
        <dbReference type="EC" id="3.1.26.4"/>
    </reaction>
</comment>
<comment type="function">
    <text evidence="3 14 16">Endonuclease that specifically degrades the RNA of RNA-DNA hybrids.</text>
</comment>
<dbReference type="PANTHER" id="PTHR10954:SF23">
    <property type="entry name" value="RIBONUCLEASE"/>
    <property type="match status" value="1"/>
</dbReference>